<dbReference type="AlphaFoldDB" id="A0A9D3P1S4"/>
<evidence type="ECO:0000313" key="2">
    <source>
        <dbReference type="Proteomes" id="UP000824219"/>
    </source>
</evidence>
<protein>
    <submittedName>
        <fullName evidence="1">Uncharacterized protein</fullName>
    </submittedName>
</protein>
<comment type="caution">
    <text evidence="1">The sequence shown here is derived from an EMBL/GenBank/DDBJ whole genome shotgun (WGS) entry which is preliminary data.</text>
</comment>
<keyword evidence="2" id="KW-1185">Reference proteome</keyword>
<accession>A0A9D3P1S4</accession>
<name>A0A9D3P1S4_9TELE</name>
<sequence>MFGSAPTSAVDLRPSESCRLLSRRTIKAETSSQFSALLRKMNHPLFPDSFSVVELECCHRKTQNPKSVLVE</sequence>
<proteinExistence type="predicted"/>
<organism evidence="1 2">
    <name type="scientific">Hemibagrus wyckioides</name>
    <dbReference type="NCBI Taxonomy" id="337641"/>
    <lineage>
        <taxon>Eukaryota</taxon>
        <taxon>Metazoa</taxon>
        <taxon>Chordata</taxon>
        <taxon>Craniata</taxon>
        <taxon>Vertebrata</taxon>
        <taxon>Euteleostomi</taxon>
        <taxon>Actinopterygii</taxon>
        <taxon>Neopterygii</taxon>
        <taxon>Teleostei</taxon>
        <taxon>Ostariophysi</taxon>
        <taxon>Siluriformes</taxon>
        <taxon>Bagridae</taxon>
        <taxon>Hemibagrus</taxon>
    </lineage>
</organism>
<dbReference type="Proteomes" id="UP000824219">
    <property type="component" value="Linkage Group LG06"/>
</dbReference>
<gene>
    <name evidence="1" type="ORF">KOW79_004916</name>
</gene>
<reference evidence="1 2" key="1">
    <citation type="submission" date="2021-06" db="EMBL/GenBank/DDBJ databases">
        <title>Chromosome-level genome assembly of the red-tail catfish (Hemibagrus wyckioides).</title>
        <authorList>
            <person name="Shao F."/>
        </authorList>
    </citation>
    <scope>NUCLEOTIDE SEQUENCE [LARGE SCALE GENOMIC DNA]</scope>
    <source>
        <strain evidence="1">EC202008001</strain>
        <tissue evidence="1">Blood</tissue>
    </source>
</reference>
<dbReference type="EMBL" id="JAHKSW010000006">
    <property type="protein sequence ID" value="KAG7330947.1"/>
    <property type="molecule type" value="Genomic_DNA"/>
</dbReference>
<evidence type="ECO:0000313" key="1">
    <source>
        <dbReference type="EMBL" id="KAG7330947.1"/>
    </source>
</evidence>